<dbReference type="GeneID" id="6075968"/>
<evidence type="ECO:0000313" key="3">
    <source>
        <dbReference type="Proteomes" id="UP000001194"/>
    </source>
</evidence>
<dbReference type="RefSeq" id="XP_001880553.1">
    <property type="nucleotide sequence ID" value="XM_001880518.1"/>
</dbReference>
<sequence>MSLQIPRLIMPCGTHRYRAQLCMYRRRVRQICCHDLRVGTFRKRIEGLNVRPTIPRRVWIKCPTKSGLEAYRAGLRRSPRALRGECWLSHR</sequence>
<accession>B0D831</accession>
<organism evidence="3">
    <name type="scientific">Laccaria bicolor (strain S238N-H82 / ATCC MYA-4686)</name>
    <name type="common">Bicoloured deceiver</name>
    <name type="synonym">Laccaria laccata var. bicolor</name>
    <dbReference type="NCBI Taxonomy" id="486041"/>
    <lineage>
        <taxon>Eukaryota</taxon>
        <taxon>Fungi</taxon>
        <taxon>Dikarya</taxon>
        <taxon>Basidiomycota</taxon>
        <taxon>Agaricomycotina</taxon>
        <taxon>Agaricomycetes</taxon>
        <taxon>Agaricomycetidae</taxon>
        <taxon>Agaricales</taxon>
        <taxon>Agaricineae</taxon>
        <taxon>Hydnangiaceae</taxon>
        <taxon>Laccaria</taxon>
    </lineage>
</organism>
<dbReference type="InParanoid" id="B0D831"/>
<dbReference type="EMBL" id="DS547100">
    <property type="protein sequence ID" value="EDR09240.1"/>
    <property type="molecule type" value="Genomic_DNA"/>
</dbReference>
<dbReference type="Proteomes" id="UP000001194">
    <property type="component" value="Unassembled WGS sequence"/>
</dbReference>
<dbReference type="RefSeq" id="XP_001888033.1">
    <property type="nucleotide sequence ID" value="XM_001887998.1"/>
</dbReference>
<evidence type="ECO:0000313" key="1">
    <source>
        <dbReference type="EMBL" id="EDR01326.1"/>
    </source>
</evidence>
<dbReference type="EMBL" id="DS547140">
    <property type="protein sequence ID" value="EDR01326.1"/>
    <property type="molecule type" value="Genomic_DNA"/>
</dbReference>
<gene>
    <name evidence="2" type="ORF">LACBIDRAFT_296686</name>
    <name evidence="1" type="ORF">LACBIDRAFT_312161</name>
</gene>
<reference evidence="2 3" key="1">
    <citation type="journal article" date="2008" name="Nature">
        <title>The genome of Laccaria bicolor provides insights into mycorrhizal symbiosis.</title>
        <authorList>
            <person name="Martin F."/>
            <person name="Aerts A."/>
            <person name="Ahren D."/>
            <person name="Brun A."/>
            <person name="Danchin E.G.J."/>
            <person name="Duchaussoy F."/>
            <person name="Gibon J."/>
            <person name="Kohler A."/>
            <person name="Lindquist E."/>
            <person name="Pereda V."/>
            <person name="Salamov A."/>
            <person name="Shapiro H.J."/>
            <person name="Wuyts J."/>
            <person name="Blaudez D."/>
            <person name="Buee M."/>
            <person name="Brokstein P."/>
            <person name="Canbaeck B."/>
            <person name="Cohen D."/>
            <person name="Courty P.E."/>
            <person name="Coutinho P.M."/>
            <person name="Delaruelle C."/>
            <person name="Detter J.C."/>
            <person name="Deveau A."/>
            <person name="DiFazio S."/>
            <person name="Duplessis S."/>
            <person name="Fraissinet-Tachet L."/>
            <person name="Lucic E."/>
            <person name="Frey-Klett P."/>
            <person name="Fourrey C."/>
            <person name="Feussner I."/>
            <person name="Gay G."/>
            <person name="Grimwood J."/>
            <person name="Hoegger P.J."/>
            <person name="Jain P."/>
            <person name="Kilaru S."/>
            <person name="Labbe J."/>
            <person name="Lin Y.C."/>
            <person name="Legue V."/>
            <person name="Le Tacon F."/>
            <person name="Marmeisse R."/>
            <person name="Melayah D."/>
            <person name="Montanini B."/>
            <person name="Muratet M."/>
            <person name="Nehls U."/>
            <person name="Niculita-Hirzel H."/>
            <person name="Oudot-Le Secq M.P."/>
            <person name="Peter M."/>
            <person name="Quesneville H."/>
            <person name="Rajashekar B."/>
            <person name="Reich M."/>
            <person name="Rouhier N."/>
            <person name="Schmutz J."/>
            <person name="Yin T."/>
            <person name="Chalot M."/>
            <person name="Henrissat B."/>
            <person name="Kuees U."/>
            <person name="Lucas S."/>
            <person name="Van de Peer Y."/>
            <person name="Podila G.K."/>
            <person name="Polle A."/>
            <person name="Pukkila P.J."/>
            <person name="Richardson P.M."/>
            <person name="Rouze P."/>
            <person name="Sanders I.R."/>
            <person name="Stajich J.E."/>
            <person name="Tunlid A."/>
            <person name="Tuskan G."/>
            <person name="Grigoriev I.V."/>
        </authorList>
    </citation>
    <scope>NUCLEOTIDE SEQUENCE [LARGE SCALE GENOMIC DNA]</scope>
    <source>
        <strain evidence="3">S238N-H82 / ATCC MYA-4686</strain>
    </source>
</reference>
<dbReference type="OrthoDB" id="3096944at2759"/>
<evidence type="ECO:0000313" key="2">
    <source>
        <dbReference type="EMBL" id="EDR09240.1"/>
    </source>
</evidence>
<dbReference type="GeneID" id="6083643"/>
<dbReference type="KEGG" id="lbc:LACBIDRAFT_296686"/>
<name>B0D831_LACBS</name>
<keyword evidence="3" id="KW-1185">Reference proteome</keyword>
<dbReference type="AlphaFoldDB" id="B0D831"/>
<dbReference type="HOGENOM" id="CLU_2677770_0_0_1"/>
<protein>
    <submittedName>
        <fullName evidence="2">Predicted protein</fullName>
    </submittedName>
</protein>
<proteinExistence type="predicted"/>
<dbReference type="KEGG" id="lbc:LACBIDRAFT_312161"/>